<organism evidence="1 2">
    <name type="scientific">Streptomyces turgidiscabies (strain Car8)</name>
    <dbReference type="NCBI Taxonomy" id="698760"/>
    <lineage>
        <taxon>Bacteria</taxon>
        <taxon>Bacillati</taxon>
        <taxon>Actinomycetota</taxon>
        <taxon>Actinomycetes</taxon>
        <taxon>Kitasatosporales</taxon>
        <taxon>Streptomycetaceae</taxon>
        <taxon>Streptomyces</taxon>
    </lineage>
</organism>
<dbReference type="RefSeq" id="WP_006380827.1">
    <property type="nucleotide sequence ID" value="NZ_AEJB01000475.1"/>
</dbReference>
<protein>
    <submittedName>
        <fullName evidence="1">Uncharacterized protein</fullName>
    </submittedName>
</protein>
<dbReference type="GeneID" id="97399375"/>
<evidence type="ECO:0000313" key="2">
    <source>
        <dbReference type="Proteomes" id="UP000010931"/>
    </source>
</evidence>
<dbReference type="EMBL" id="AEJB01000475">
    <property type="protein sequence ID" value="ELP64144.1"/>
    <property type="molecule type" value="Genomic_DNA"/>
</dbReference>
<reference evidence="1 2" key="1">
    <citation type="journal article" date="2011" name="Plasmid">
        <title>Streptomyces turgidiscabies Car8 contains a modular pathogenicity island that shares virulence genes with other actinobacterial plant pathogens.</title>
        <authorList>
            <person name="Huguet-Tapia J.C."/>
            <person name="Badger J.H."/>
            <person name="Loria R."/>
            <person name="Pettis G.S."/>
        </authorList>
    </citation>
    <scope>NUCLEOTIDE SEQUENCE [LARGE SCALE GENOMIC DNA]</scope>
    <source>
        <strain evidence="1 2">Car8</strain>
    </source>
</reference>
<keyword evidence="2" id="KW-1185">Reference proteome</keyword>
<gene>
    <name evidence="1" type="ORF">STRTUCAR8_05562</name>
</gene>
<sequence length="81" mass="9270">MTGRPILVVLAADQPRFNAWCYNSGLSPTDPDVQYADIPEHLRGLGPDVKVIRCPGWELHRHAQRLDQTAQIIEHRRRQTS</sequence>
<name>L7EZ42_STRT8</name>
<accession>L7EZ42</accession>
<proteinExistence type="predicted"/>
<evidence type="ECO:0000313" key="1">
    <source>
        <dbReference type="EMBL" id="ELP64144.1"/>
    </source>
</evidence>
<comment type="caution">
    <text evidence="1">The sequence shown here is derived from an EMBL/GenBank/DDBJ whole genome shotgun (WGS) entry which is preliminary data.</text>
</comment>
<dbReference type="PATRIC" id="fig|698760.3.peg.6949"/>
<dbReference type="AlphaFoldDB" id="L7EZ42"/>
<dbReference type="Proteomes" id="UP000010931">
    <property type="component" value="Unassembled WGS sequence"/>
</dbReference>